<organism evidence="2 3">
    <name type="scientific">Pleurodeles waltl</name>
    <name type="common">Iberian ribbed newt</name>
    <dbReference type="NCBI Taxonomy" id="8319"/>
    <lineage>
        <taxon>Eukaryota</taxon>
        <taxon>Metazoa</taxon>
        <taxon>Chordata</taxon>
        <taxon>Craniata</taxon>
        <taxon>Vertebrata</taxon>
        <taxon>Euteleostomi</taxon>
        <taxon>Amphibia</taxon>
        <taxon>Batrachia</taxon>
        <taxon>Caudata</taxon>
        <taxon>Salamandroidea</taxon>
        <taxon>Salamandridae</taxon>
        <taxon>Pleurodelinae</taxon>
        <taxon>Pleurodeles</taxon>
    </lineage>
</organism>
<dbReference type="EMBL" id="JANPWB010000003">
    <property type="protein sequence ID" value="KAJ1203728.1"/>
    <property type="molecule type" value="Genomic_DNA"/>
</dbReference>
<proteinExistence type="predicted"/>
<evidence type="ECO:0000313" key="2">
    <source>
        <dbReference type="EMBL" id="KAJ1203728.1"/>
    </source>
</evidence>
<comment type="caution">
    <text evidence="2">The sequence shown here is derived from an EMBL/GenBank/DDBJ whole genome shotgun (WGS) entry which is preliminary data.</text>
</comment>
<evidence type="ECO:0000256" key="1">
    <source>
        <dbReference type="SAM" id="MobiDB-lite"/>
    </source>
</evidence>
<feature type="region of interest" description="Disordered" evidence="1">
    <location>
        <begin position="63"/>
        <end position="84"/>
    </location>
</feature>
<feature type="compositionally biased region" description="Polar residues" evidence="1">
    <location>
        <begin position="72"/>
        <end position="84"/>
    </location>
</feature>
<evidence type="ECO:0000313" key="3">
    <source>
        <dbReference type="Proteomes" id="UP001066276"/>
    </source>
</evidence>
<keyword evidence="3" id="KW-1185">Reference proteome</keyword>
<sequence>MDQSAPGRPRNFNFISLWRAAEVQSIAPSQAGHGKMNKHLPVRSDKKVGQHWVKVLRMHFNSQKNRKLSLDAPSSNSVQRTPCT</sequence>
<reference evidence="2" key="1">
    <citation type="journal article" date="2022" name="bioRxiv">
        <title>Sequencing and chromosome-scale assembly of the giantPleurodeles waltlgenome.</title>
        <authorList>
            <person name="Brown T."/>
            <person name="Elewa A."/>
            <person name="Iarovenko S."/>
            <person name="Subramanian E."/>
            <person name="Araus A.J."/>
            <person name="Petzold A."/>
            <person name="Susuki M."/>
            <person name="Suzuki K.-i.T."/>
            <person name="Hayashi T."/>
            <person name="Toyoda A."/>
            <person name="Oliveira C."/>
            <person name="Osipova E."/>
            <person name="Leigh N.D."/>
            <person name="Simon A."/>
            <person name="Yun M.H."/>
        </authorList>
    </citation>
    <scope>NUCLEOTIDE SEQUENCE</scope>
    <source>
        <strain evidence="2">20211129_DDA</strain>
        <tissue evidence="2">Liver</tissue>
    </source>
</reference>
<gene>
    <name evidence="2" type="ORF">NDU88_007509</name>
</gene>
<protein>
    <submittedName>
        <fullName evidence="2">Uncharacterized protein</fullName>
    </submittedName>
</protein>
<accession>A0AAV7VR06</accession>
<dbReference type="AlphaFoldDB" id="A0AAV7VR06"/>
<name>A0AAV7VR06_PLEWA</name>
<dbReference type="Proteomes" id="UP001066276">
    <property type="component" value="Chromosome 2_1"/>
</dbReference>